<organism evidence="2 3">
    <name type="scientific">Candidatus Erysipelatoclostridium merdavium</name>
    <dbReference type="NCBI Taxonomy" id="2838566"/>
    <lineage>
        <taxon>Bacteria</taxon>
        <taxon>Bacillati</taxon>
        <taxon>Bacillota</taxon>
        <taxon>Erysipelotrichia</taxon>
        <taxon>Erysipelotrichales</taxon>
        <taxon>Erysipelotrichales incertae sedis</taxon>
    </lineage>
</organism>
<evidence type="ECO:0000313" key="3">
    <source>
        <dbReference type="Proteomes" id="UP000886724"/>
    </source>
</evidence>
<feature type="transmembrane region" description="Helical" evidence="1">
    <location>
        <begin position="43"/>
        <end position="61"/>
    </location>
</feature>
<reference evidence="2" key="1">
    <citation type="journal article" date="2021" name="PeerJ">
        <title>Extensive microbial diversity within the chicken gut microbiome revealed by metagenomics and culture.</title>
        <authorList>
            <person name="Gilroy R."/>
            <person name="Ravi A."/>
            <person name="Getino M."/>
            <person name="Pursley I."/>
            <person name="Horton D.L."/>
            <person name="Alikhan N.F."/>
            <person name="Baker D."/>
            <person name="Gharbi K."/>
            <person name="Hall N."/>
            <person name="Watson M."/>
            <person name="Adriaenssens E.M."/>
            <person name="Foster-Nyarko E."/>
            <person name="Jarju S."/>
            <person name="Secka A."/>
            <person name="Antonio M."/>
            <person name="Oren A."/>
            <person name="Chaudhuri R.R."/>
            <person name="La Ragione R."/>
            <person name="Hildebrand F."/>
            <person name="Pallen M.J."/>
        </authorList>
    </citation>
    <scope>NUCLEOTIDE SEQUENCE</scope>
    <source>
        <strain evidence="2">ChiGjej1B1-14440</strain>
    </source>
</reference>
<dbReference type="AlphaFoldDB" id="A0A9D2BMP1"/>
<keyword evidence="1" id="KW-0472">Membrane</keyword>
<keyword evidence="1" id="KW-1133">Transmembrane helix</keyword>
<gene>
    <name evidence="2" type="ORF">H9980_06770</name>
</gene>
<evidence type="ECO:0000256" key="1">
    <source>
        <dbReference type="SAM" id="Phobius"/>
    </source>
</evidence>
<dbReference type="EMBL" id="DXET01000146">
    <property type="protein sequence ID" value="HIX81658.1"/>
    <property type="molecule type" value="Genomic_DNA"/>
</dbReference>
<keyword evidence="1" id="KW-0812">Transmembrane</keyword>
<dbReference type="Proteomes" id="UP000886724">
    <property type="component" value="Unassembled WGS sequence"/>
</dbReference>
<comment type="caution">
    <text evidence="2">The sequence shown here is derived from an EMBL/GenBank/DDBJ whole genome shotgun (WGS) entry which is preliminary data.</text>
</comment>
<accession>A0A9D2BMP1</accession>
<name>A0A9D2BMP1_9FIRM</name>
<reference evidence="2" key="2">
    <citation type="submission" date="2021-04" db="EMBL/GenBank/DDBJ databases">
        <authorList>
            <person name="Gilroy R."/>
        </authorList>
    </citation>
    <scope>NUCLEOTIDE SEQUENCE</scope>
    <source>
        <strain evidence="2">ChiGjej1B1-14440</strain>
    </source>
</reference>
<feature type="transmembrane region" description="Helical" evidence="1">
    <location>
        <begin position="12"/>
        <end position="31"/>
    </location>
</feature>
<evidence type="ECO:0000313" key="2">
    <source>
        <dbReference type="EMBL" id="HIX81658.1"/>
    </source>
</evidence>
<proteinExistence type="predicted"/>
<sequence>MKPLNIYGSKPFSKSDFAGCLLFAAFFAWVITSNLHIESLITYLIILLFITLVSVILLFYCKGRKIFLFYNSYMLYRENMGIIDIIKLMLIKNRSDLIDDFFDKRNYININCLKIYIKNIDAILTEEKGVEAEFQLIFNDQKCFNFRPEDTKEAYQKFLTPFLNYNVYIDDPYDLVDGIYQPLRLTEYLKKTQ</sequence>
<protein>
    <submittedName>
        <fullName evidence="2">Uncharacterized protein</fullName>
    </submittedName>
</protein>